<reference evidence="3" key="1">
    <citation type="submission" date="2014-01" db="EMBL/GenBank/DDBJ databases">
        <title>The Genome Sequence of Anopheles farauti FAR1 (V2).</title>
        <authorList>
            <consortium name="The Broad Institute Genomics Platform"/>
            <person name="Neafsey D.E."/>
            <person name="Besansky N."/>
            <person name="Howell P."/>
            <person name="Walton C."/>
            <person name="Young S.K."/>
            <person name="Zeng Q."/>
            <person name="Gargeya S."/>
            <person name="Fitzgerald M."/>
            <person name="Haas B."/>
            <person name="Abouelleil A."/>
            <person name="Allen A.W."/>
            <person name="Alvarado L."/>
            <person name="Arachchi H.M."/>
            <person name="Berlin A.M."/>
            <person name="Chapman S.B."/>
            <person name="Gainer-Dewar J."/>
            <person name="Goldberg J."/>
            <person name="Griggs A."/>
            <person name="Gujja S."/>
            <person name="Hansen M."/>
            <person name="Howarth C."/>
            <person name="Imamovic A."/>
            <person name="Ireland A."/>
            <person name="Larimer J."/>
            <person name="McCowan C."/>
            <person name="Murphy C."/>
            <person name="Pearson M."/>
            <person name="Poon T.W."/>
            <person name="Priest M."/>
            <person name="Roberts A."/>
            <person name="Saif S."/>
            <person name="Shea T."/>
            <person name="Sisk P."/>
            <person name="Sykes S."/>
            <person name="Wortman J."/>
            <person name="Nusbaum C."/>
            <person name="Birren B."/>
        </authorList>
    </citation>
    <scope>NUCLEOTIDE SEQUENCE [LARGE SCALE GENOMIC DNA]</scope>
    <source>
        <strain evidence="3">FAR1</strain>
    </source>
</reference>
<dbReference type="Proteomes" id="UP000075886">
    <property type="component" value="Unassembled WGS sequence"/>
</dbReference>
<organism evidence="2 3">
    <name type="scientific">Anopheles farauti</name>
    <dbReference type="NCBI Taxonomy" id="69004"/>
    <lineage>
        <taxon>Eukaryota</taxon>
        <taxon>Metazoa</taxon>
        <taxon>Ecdysozoa</taxon>
        <taxon>Arthropoda</taxon>
        <taxon>Hexapoda</taxon>
        <taxon>Insecta</taxon>
        <taxon>Pterygota</taxon>
        <taxon>Neoptera</taxon>
        <taxon>Endopterygota</taxon>
        <taxon>Diptera</taxon>
        <taxon>Nematocera</taxon>
        <taxon>Culicoidea</taxon>
        <taxon>Culicidae</taxon>
        <taxon>Anophelinae</taxon>
        <taxon>Anopheles</taxon>
    </lineage>
</organism>
<reference evidence="2" key="2">
    <citation type="submission" date="2020-05" db="UniProtKB">
        <authorList>
            <consortium name="EnsemblMetazoa"/>
        </authorList>
    </citation>
    <scope>IDENTIFICATION</scope>
    <source>
        <strain evidence="2">FAR1</strain>
    </source>
</reference>
<sequence>MVQSHKTYPLVFALILSSFSGYFGQFLIEYNLPMTKTTASSVNKVVDLEEPAPAQRAPCPLETLVNNATNGSYIISDRVYDITTLDLPSHGDVVPILRPILEHRCITVRIQSQLLPNSSELVEGVLEIFCGLKPIVQFSFWINQETGCTDLFLGNVRVDLERCGTIDPARRESFYRLMVETGTKIVFQLGFEQSPTLEESVPLPNHDTNHLGPASIEDMFKCNCTPPREAFKALKMCVIGSVNNITKLIIHISVIVSIAAGTTCLLISFVWLVRKIWKKL</sequence>
<feature type="transmembrane region" description="Helical" evidence="1">
    <location>
        <begin position="248"/>
        <end position="273"/>
    </location>
</feature>
<keyword evidence="1" id="KW-1133">Transmembrane helix</keyword>
<evidence type="ECO:0000313" key="2">
    <source>
        <dbReference type="EnsemblMetazoa" id="AFAF011784-PA"/>
    </source>
</evidence>
<dbReference type="EnsemblMetazoa" id="AFAF011784-RA">
    <property type="protein sequence ID" value="AFAF011784-PA"/>
    <property type="gene ID" value="AFAF011784"/>
</dbReference>
<feature type="transmembrane region" description="Helical" evidence="1">
    <location>
        <begin position="7"/>
        <end position="28"/>
    </location>
</feature>
<evidence type="ECO:0000256" key="1">
    <source>
        <dbReference type="SAM" id="Phobius"/>
    </source>
</evidence>
<keyword evidence="1" id="KW-0472">Membrane</keyword>
<protein>
    <submittedName>
        <fullName evidence="2">Uncharacterized protein</fullName>
    </submittedName>
</protein>
<dbReference type="EMBL" id="AXCN02002873">
    <property type="status" value="NOT_ANNOTATED_CDS"/>
    <property type="molecule type" value="Genomic_DNA"/>
</dbReference>
<name>A0A182QJY9_9DIPT</name>
<accession>A0A182QJY9</accession>
<dbReference type="VEuPathDB" id="VectorBase:AFAF011784"/>
<keyword evidence="3" id="KW-1185">Reference proteome</keyword>
<evidence type="ECO:0000313" key="3">
    <source>
        <dbReference type="Proteomes" id="UP000075886"/>
    </source>
</evidence>
<proteinExistence type="predicted"/>
<dbReference type="AlphaFoldDB" id="A0A182QJY9"/>
<keyword evidence="1" id="KW-0812">Transmembrane</keyword>